<dbReference type="Gene3D" id="3.90.550.10">
    <property type="entry name" value="Spore Coat Polysaccharide Biosynthesis Protein SpsA, Chain A"/>
    <property type="match status" value="1"/>
</dbReference>
<proteinExistence type="predicted"/>
<dbReference type="InterPro" id="IPR029044">
    <property type="entry name" value="Nucleotide-diphossugar_trans"/>
</dbReference>
<organism evidence="2 3">
    <name type="scientific">Congregibacter variabilis</name>
    <dbReference type="NCBI Taxonomy" id="3081200"/>
    <lineage>
        <taxon>Bacteria</taxon>
        <taxon>Pseudomonadati</taxon>
        <taxon>Pseudomonadota</taxon>
        <taxon>Gammaproteobacteria</taxon>
        <taxon>Cellvibrionales</taxon>
        <taxon>Halieaceae</taxon>
        <taxon>Congregibacter</taxon>
    </lineage>
</organism>
<keyword evidence="3" id="KW-1185">Reference proteome</keyword>
<protein>
    <submittedName>
        <fullName evidence="2">Glycosyltransferase family A protein</fullName>
        <ecNumber evidence="2">2.4.-.-</ecNumber>
    </submittedName>
</protein>
<evidence type="ECO:0000313" key="3">
    <source>
        <dbReference type="Proteomes" id="UP001626537"/>
    </source>
</evidence>
<evidence type="ECO:0000259" key="1">
    <source>
        <dbReference type="Pfam" id="PF00535"/>
    </source>
</evidence>
<gene>
    <name evidence="2" type="ORF">R0135_07765</name>
</gene>
<dbReference type="EMBL" id="CP136864">
    <property type="protein sequence ID" value="WOJ95057.1"/>
    <property type="molecule type" value="Genomic_DNA"/>
</dbReference>
<reference evidence="2 3" key="1">
    <citation type="submission" date="2023-10" db="EMBL/GenBank/DDBJ databases">
        <title>Two novel species belonging to the OM43/NOR5 clade.</title>
        <authorList>
            <person name="Park M."/>
        </authorList>
    </citation>
    <scope>NUCLEOTIDE SEQUENCE [LARGE SCALE GENOMIC DNA]</scope>
    <source>
        <strain evidence="2 3">IMCC43200</strain>
    </source>
</reference>
<dbReference type="CDD" id="cd00761">
    <property type="entry name" value="Glyco_tranf_GTA_type"/>
    <property type="match status" value="1"/>
</dbReference>
<dbReference type="EC" id="2.4.-.-" evidence="2"/>
<dbReference type="Pfam" id="PF00535">
    <property type="entry name" value="Glycos_transf_2"/>
    <property type="match status" value="1"/>
</dbReference>
<dbReference type="GO" id="GO:0016757">
    <property type="term" value="F:glycosyltransferase activity"/>
    <property type="evidence" value="ECO:0007669"/>
    <property type="project" value="UniProtKB-KW"/>
</dbReference>
<dbReference type="InterPro" id="IPR001173">
    <property type="entry name" value="Glyco_trans_2-like"/>
</dbReference>
<keyword evidence="2" id="KW-0808">Transferase</keyword>
<name>A0ABZ0I7N2_9GAMM</name>
<dbReference type="RefSeq" id="WP_407349690.1">
    <property type="nucleotide sequence ID" value="NZ_CP136864.1"/>
</dbReference>
<dbReference type="Proteomes" id="UP001626537">
    <property type="component" value="Chromosome"/>
</dbReference>
<accession>A0ABZ0I7N2</accession>
<sequence>MAPCNYAIVMFAYNEEQNIQSSLDSLFAAINPNFTKLTVIANGCSDNTANIVRDNRHRFGRHRLSVVELAIGDKCNAWNHYIHVLAGNESCHFFVDADVTFSEDCFGRMSRCLNESAQSYNIVAGVPLSGRNQDYYQSLITDRSCFFGNLYGARYSYLQLLREKNFRLPIGLNWIDSFLTKAANTDLNFGPKNLPNRVTYCPGVGYYVDSLSPLRLEDIRLYLNRIARYELGKIQELYLDALTVESWPKTLDQINTQIWSEFSNDAVNLSLVKRWLVRRRLKRFIDQASKEIDHA</sequence>
<dbReference type="SUPFAM" id="SSF53448">
    <property type="entry name" value="Nucleotide-diphospho-sugar transferases"/>
    <property type="match status" value="1"/>
</dbReference>
<evidence type="ECO:0000313" key="2">
    <source>
        <dbReference type="EMBL" id="WOJ95057.1"/>
    </source>
</evidence>
<keyword evidence="2" id="KW-0328">Glycosyltransferase</keyword>
<feature type="domain" description="Glycosyltransferase 2-like" evidence="1">
    <location>
        <begin position="8"/>
        <end position="118"/>
    </location>
</feature>